<dbReference type="InterPro" id="IPR003675">
    <property type="entry name" value="Rce1/LyrA-like_dom"/>
</dbReference>
<proteinExistence type="predicted"/>
<dbReference type="GO" id="GO:0004175">
    <property type="term" value="F:endopeptidase activity"/>
    <property type="evidence" value="ECO:0007669"/>
    <property type="project" value="UniProtKB-ARBA"/>
</dbReference>
<keyword evidence="1" id="KW-1133">Transmembrane helix</keyword>
<evidence type="ECO:0000259" key="2">
    <source>
        <dbReference type="Pfam" id="PF02517"/>
    </source>
</evidence>
<gene>
    <name evidence="3" type="ORF">HLQ16_20475</name>
</gene>
<keyword evidence="3" id="KW-0378">Hydrolase</keyword>
<evidence type="ECO:0000313" key="4">
    <source>
        <dbReference type="Proteomes" id="UP000531659"/>
    </source>
</evidence>
<dbReference type="InterPro" id="IPR042150">
    <property type="entry name" value="MmRce1-like"/>
</dbReference>
<accession>A0A7Y3SZK5</accession>
<evidence type="ECO:0000256" key="1">
    <source>
        <dbReference type="SAM" id="Phobius"/>
    </source>
</evidence>
<reference evidence="3 4" key="1">
    <citation type="submission" date="2020-05" db="EMBL/GenBank/DDBJ databases">
        <title>Complete genome of Clostridium estertheticum subspecies estertheticum, isolated from Vacuum packed lamb meat from New Zealand imported to Switzerland.</title>
        <authorList>
            <person name="Wambui J."/>
            <person name="Stevens M.J.A."/>
            <person name="Stephan R."/>
        </authorList>
    </citation>
    <scope>NUCLEOTIDE SEQUENCE [LARGE SCALE GENOMIC DNA]</scope>
    <source>
        <strain evidence="3 4">CEST001</strain>
    </source>
</reference>
<dbReference type="Pfam" id="PF02517">
    <property type="entry name" value="Rce1-like"/>
    <property type="match status" value="1"/>
</dbReference>
<keyword evidence="1" id="KW-0472">Membrane</keyword>
<name>A0A7Y3SZK5_9CLOT</name>
<evidence type="ECO:0000313" key="3">
    <source>
        <dbReference type="EMBL" id="NNU78291.1"/>
    </source>
</evidence>
<keyword evidence="1" id="KW-0812">Transmembrane</keyword>
<feature type="transmembrane region" description="Helical" evidence="1">
    <location>
        <begin position="126"/>
        <end position="145"/>
    </location>
</feature>
<feature type="transmembrane region" description="Helical" evidence="1">
    <location>
        <begin position="72"/>
        <end position="92"/>
    </location>
</feature>
<comment type="caution">
    <text evidence="3">The sequence shown here is derived from an EMBL/GenBank/DDBJ whole genome shotgun (WGS) entry which is preliminary data.</text>
</comment>
<dbReference type="PANTHER" id="PTHR35797">
    <property type="entry name" value="PROTEASE-RELATED"/>
    <property type="match status" value="1"/>
</dbReference>
<dbReference type="GO" id="GO:0006508">
    <property type="term" value="P:proteolysis"/>
    <property type="evidence" value="ECO:0007669"/>
    <property type="project" value="UniProtKB-KW"/>
</dbReference>
<dbReference type="Proteomes" id="UP000531659">
    <property type="component" value="Unassembled WGS sequence"/>
</dbReference>
<feature type="transmembrane region" description="Helical" evidence="1">
    <location>
        <begin position="6"/>
        <end position="24"/>
    </location>
</feature>
<dbReference type="EMBL" id="JABEYB010000021">
    <property type="protein sequence ID" value="NNU78291.1"/>
    <property type="molecule type" value="Genomic_DNA"/>
</dbReference>
<keyword evidence="3" id="KW-0645">Protease</keyword>
<protein>
    <submittedName>
        <fullName evidence="3">CPBP family intramembrane metalloprotease</fullName>
    </submittedName>
</protein>
<dbReference type="GO" id="GO:0080120">
    <property type="term" value="P:CAAX-box protein maturation"/>
    <property type="evidence" value="ECO:0007669"/>
    <property type="project" value="UniProtKB-ARBA"/>
</dbReference>
<dbReference type="AlphaFoldDB" id="A0A7Y3SZK5"/>
<feature type="transmembrane region" description="Helical" evidence="1">
    <location>
        <begin position="99"/>
        <end position="120"/>
    </location>
</feature>
<dbReference type="RefSeq" id="WP_171298867.1">
    <property type="nucleotide sequence ID" value="NZ_CP087098.1"/>
</dbReference>
<feature type="transmembrane region" description="Helical" evidence="1">
    <location>
        <begin position="45"/>
        <end position="66"/>
    </location>
</feature>
<dbReference type="GO" id="GO:0008237">
    <property type="term" value="F:metallopeptidase activity"/>
    <property type="evidence" value="ECO:0007669"/>
    <property type="project" value="UniProtKB-KW"/>
</dbReference>
<sequence length="156" mass="17904">MMRVASLIIIVPIGVVSSFIIFFGEELGWRGYLQPKLQVLFGKKLGVIILGFIWGIWHLPLCFMLYSPYTPIYCVIFHIGYCILLSIFFGFVYMKTRNLWSVIIIHLINNSMVIDASSAFGEPISLKDLILCLIFCTIVFLPFLFTKDYKGKMSIE</sequence>
<keyword evidence="3" id="KW-0482">Metalloprotease</keyword>
<feature type="domain" description="CAAX prenyl protease 2/Lysostaphin resistance protein A-like" evidence="2">
    <location>
        <begin position="11"/>
        <end position="112"/>
    </location>
</feature>
<dbReference type="PANTHER" id="PTHR35797:SF1">
    <property type="entry name" value="PROTEASE"/>
    <property type="match status" value="1"/>
</dbReference>
<organism evidence="3 4">
    <name type="scientific">Clostridium estertheticum</name>
    <dbReference type="NCBI Taxonomy" id="238834"/>
    <lineage>
        <taxon>Bacteria</taxon>
        <taxon>Bacillati</taxon>
        <taxon>Bacillota</taxon>
        <taxon>Clostridia</taxon>
        <taxon>Eubacteriales</taxon>
        <taxon>Clostridiaceae</taxon>
        <taxon>Clostridium</taxon>
    </lineage>
</organism>